<dbReference type="SUPFAM" id="SSF51306">
    <property type="entry name" value="LexA/Signal peptidase"/>
    <property type="match status" value="1"/>
</dbReference>
<dbReference type="InterPro" id="IPR010982">
    <property type="entry name" value="Lambda_DNA-bd_dom_sf"/>
</dbReference>
<comment type="caution">
    <text evidence="2">The sequence shown here is derived from an EMBL/GenBank/DDBJ whole genome shotgun (WGS) entry which is preliminary data.</text>
</comment>
<reference evidence="2 3" key="1">
    <citation type="submission" date="2024-08" db="EMBL/GenBank/DDBJ databases">
        <title>Whole-genome sequencing of halo(alkali)philic microorganisms from hypersaline lakes.</title>
        <authorList>
            <person name="Sorokin D.Y."/>
            <person name="Merkel A.Y."/>
            <person name="Messina E."/>
            <person name="Yakimov M."/>
        </authorList>
    </citation>
    <scope>NUCLEOTIDE SEQUENCE [LARGE SCALE GENOMIC DNA]</scope>
    <source>
        <strain evidence="2 3">AB-hyl4</strain>
    </source>
</reference>
<dbReference type="InterPro" id="IPR015927">
    <property type="entry name" value="Peptidase_S24_S26A/B/C"/>
</dbReference>
<dbReference type="CDD" id="cd00093">
    <property type="entry name" value="HTH_XRE"/>
    <property type="match status" value="1"/>
</dbReference>
<evidence type="ECO:0000259" key="1">
    <source>
        <dbReference type="PROSITE" id="PS50943"/>
    </source>
</evidence>
<dbReference type="InterPro" id="IPR036286">
    <property type="entry name" value="LexA/Signal_pep-like_sf"/>
</dbReference>
<dbReference type="RefSeq" id="WP_425346580.1">
    <property type="nucleotide sequence ID" value="NZ_JBGUBD010000010.1"/>
</dbReference>
<dbReference type="CDD" id="cd06529">
    <property type="entry name" value="S24_LexA-like"/>
    <property type="match status" value="1"/>
</dbReference>
<proteinExistence type="predicted"/>
<dbReference type="Pfam" id="PF00717">
    <property type="entry name" value="Peptidase_S24"/>
    <property type="match status" value="1"/>
</dbReference>
<dbReference type="InterPro" id="IPR001387">
    <property type="entry name" value="Cro/C1-type_HTH"/>
</dbReference>
<dbReference type="Gene3D" id="2.10.109.10">
    <property type="entry name" value="Umud Fragment, subunit A"/>
    <property type="match status" value="1"/>
</dbReference>
<dbReference type="SMART" id="SM00530">
    <property type="entry name" value="HTH_XRE"/>
    <property type="match status" value="1"/>
</dbReference>
<accession>A0ABV4U7S3</accession>
<keyword evidence="3" id="KW-1185">Reference proteome</keyword>
<dbReference type="InterPro" id="IPR039418">
    <property type="entry name" value="LexA-like"/>
</dbReference>
<dbReference type="Proteomes" id="UP001575105">
    <property type="component" value="Unassembled WGS sequence"/>
</dbReference>
<dbReference type="Pfam" id="PF01381">
    <property type="entry name" value="HTH_3"/>
    <property type="match status" value="1"/>
</dbReference>
<evidence type="ECO:0000313" key="3">
    <source>
        <dbReference type="Proteomes" id="UP001575105"/>
    </source>
</evidence>
<evidence type="ECO:0000313" key="2">
    <source>
        <dbReference type="EMBL" id="MFA9479655.1"/>
    </source>
</evidence>
<protein>
    <submittedName>
        <fullName evidence="2">Helix-turn-helix domain-containing protein</fullName>
    </submittedName>
</protein>
<feature type="domain" description="HTH cro/C1-type" evidence="1">
    <location>
        <begin position="8"/>
        <end position="64"/>
    </location>
</feature>
<dbReference type="Gene3D" id="1.10.260.40">
    <property type="entry name" value="lambda repressor-like DNA-binding domains"/>
    <property type="match status" value="1"/>
</dbReference>
<dbReference type="EMBL" id="JBGUBD010000010">
    <property type="protein sequence ID" value="MFA9479655.1"/>
    <property type="molecule type" value="Genomic_DNA"/>
</dbReference>
<name>A0ABV4U7S3_9BACT</name>
<organism evidence="2 3">
    <name type="scientific">Natronomicrosphaera hydrolytica</name>
    <dbReference type="NCBI Taxonomy" id="3242702"/>
    <lineage>
        <taxon>Bacteria</taxon>
        <taxon>Pseudomonadati</taxon>
        <taxon>Planctomycetota</taxon>
        <taxon>Phycisphaerae</taxon>
        <taxon>Phycisphaerales</taxon>
        <taxon>Phycisphaeraceae</taxon>
        <taxon>Natronomicrosphaera</taxon>
    </lineage>
</organism>
<sequence length="279" mass="30540">MQTVGEIVRARREALGLTLSALAERVGVTKGYLSMIENHRVANPPSRKLLASLEEALELEGGALRRLAGVQSASPEVREALTKLADDARRGRELAEWLKQNTSRRAGGGKNLDRLYRSGRLRRKISETLETVDATDELRPASVGRGHVPLINKVAAGYPTGFTDLDYPARVADETVPFPGASGVEDPDAFAATVVGESMQPVYGEGDIVVFSPMADVVDGNDCFVRLEPDHETTFKRVYFDQEAGTVRLQPLNPAFAPQVVPREQVAGLYRAVWRMSRL</sequence>
<dbReference type="SUPFAM" id="SSF47413">
    <property type="entry name" value="lambda repressor-like DNA-binding domains"/>
    <property type="match status" value="1"/>
</dbReference>
<dbReference type="PROSITE" id="PS50943">
    <property type="entry name" value="HTH_CROC1"/>
    <property type="match status" value="1"/>
</dbReference>
<gene>
    <name evidence="2" type="ORF">ACERK3_15305</name>
</gene>